<keyword evidence="10" id="KW-1185">Reference proteome</keyword>
<evidence type="ECO:0000256" key="2">
    <source>
        <dbReference type="ARBA" id="ARBA00022487"/>
    </source>
</evidence>
<feature type="signal peptide" evidence="8">
    <location>
        <begin position="1"/>
        <end position="25"/>
    </location>
</feature>
<evidence type="ECO:0000256" key="8">
    <source>
        <dbReference type="SAM" id="SignalP"/>
    </source>
</evidence>
<evidence type="ECO:0000313" key="10">
    <source>
        <dbReference type="Proteomes" id="UP000255265"/>
    </source>
</evidence>
<evidence type="ECO:0000256" key="6">
    <source>
        <dbReference type="ARBA" id="ARBA00022837"/>
    </source>
</evidence>
<dbReference type="Proteomes" id="UP000255265">
    <property type="component" value="Unassembled WGS sequence"/>
</dbReference>
<dbReference type="PANTHER" id="PTHR33938:SF15">
    <property type="entry name" value="FERULOYL ESTERASE B-RELATED"/>
    <property type="match status" value="1"/>
</dbReference>
<keyword evidence="3" id="KW-0479">Metal-binding</keyword>
<dbReference type="EMBL" id="QQAV01000008">
    <property type="protein sequence ID" value="RDI22023.1"/>
    <property type="molecule type" value="Genomic_DNA"/>
</dbReference>
<dbReference type="GO" id="GO:0052689">
    <property type="term" value="F:carboxylic ester hydrolase activity"/>
    <property type="evidence" value="ECO:0007669"/>
    <property type="project" value="UniProtKB-KW"/>
</dbReference>
<sequence length="531" mass="56437">MIRPSPLRMSTLCLAALGCAAQAQNAGSFRDSAQSASRYAEASLAATGDCARLGQQVTSVEGTRLTVLSATATPAAQGVPDFCRIVAVLDPEVLVEVALPMRWNGRLYMRGNGGYAGERIDAPSRVALRDEALKRGFVAAQTNTGHDAIAQPLGSFAQNDLAKLVDYSFRAVHLTAQASKDLAAAFYGRKPAKSYFDGCSTGGRQGLMSAQRYPADFDGIAAGAPVLNFTGTMYDYVSYAPLIAKAGFTGAQLSQIGRAIVAKCDAVDGLKDGVITDPRRCVIDPRADFPGLSEAQVTALEAVHRDMQHKGQAVFPAWPWGSEAPDASGTSGWAEWFVSMPRAPAATSGAQALPSGETRQSAYAQTFLRYFADQPASRPDADWRSFDLDQGFRATGFISTLVDARNPDLSAFAARGGKMITYHGWADPALNPMMSMGYHEEAARATPKLDDSYRVFMVPGMQHCNGGDAPNVLDAVTAVIDWTETGRAPAALLATQRRADGSERSRPVCAYPKAAQYLGGDADKAASFGCR</sequence>
<dbReference type="SUPFAM" id="SSF53474">
    <property type="entry name" value="alpha/beta-Hydrolases"/>
    <property type="match status" value="1"/>
</dbReference>
<keyword evidence="7" id="KW-1015">Disulfide bond</keyword>
<evidence type="ECO:0000313" key="9">
    <source>
        <dbReference type="EMBL" id="RDI22023.1"/>
    </source>
</evidence>
<evidence type="ECO:0000256" key="4">
    <source>
        <dbReference type="ARBA" id="ARBA00022729"/>
    </source>
</evidence>
<organism evidence="9 10">
    <name type="scientific">Pseudacidovorax intermedius</name>
    <dbReference type="NCBI Taxonomy" id="433924"/>
    <lineage>
        <taxon>Bacteria</taxon>
        <taxon>Pseudomonadati</taxon>
        <taxon>Pseudomonadota</taxon>
        <taxon>Betaproteobacteria</taxon>
        <taxon>Burkholderiales</taxon>
        <taxon>Comamonadaceae</taxon>
        <taxon>Pseudacidovorax</taxon>
    </lineage>
</organism>
<evidence type="ECO:0000256" key="1">
    <source>
        <dbReference type="ARBA" id="ARBA00006249"/>
    </source>
</evidence>
<keyword evidence="6" id="KW-0106">Calcium</keyword>
<evidence type="ECO:0000256" key="7">
    <source>
        <dbReference type="ARBA" id="ARBA00023157"/>
    </source>
</evidence>
<dbReference type="InterPro" id="IPR011118">
    <property type="entry name" value="Tannase/feruloyl_esterase"/>
</dbReference>
<comment type="caution">
    <text evidence="9">The sequence shown here is derived from an EMBL/GenBank/DDBJ whole genome shotgun (WGS) entry which is preliminary data.</text>
</comment>
<comment type="similarity">
    <text evidence="1">Belongs to the tannase family.</text>
</comment>
<keyword evidence="5" id="KW-0378">Hydrolase</keyword>
<evidence type="ECO:0000256" key="5">
    <source>
        <dbReference type="ARBA" id="ARBA00022801"/>
    </source>
</evidence>
<proteinExistence type="inferred from homology"/>
<dbReference type="AlphaFoldDB" id="A0A370FAP3"/>
<accession>A0A370FAP3</accession>
<gene>
    <name evidence="9" type="ORF">DFR41_108147</name>
</gene>
<keyword evidence="4 8" id="KW-0732">Signal</keyword>
<dbReference type="PROSITE" id="PS51257">
    <property type="entry name" value="PROKAR_LIPOPROTEIN"/>
    <property type="match status" value="1"/>
</dbReference>
<reference evidence="9 10" key="1">
    <citation type="submission" date="2018-07" db="EMBL/GenBank/DDBJ databases">
        <title>Genomic Encyclopedia of Type Strains, Phase IV (KMG-IV): sequencing the most valuable type-strain genomes for metagenomic binning, comparative biology and taxonomic classification.</title>
        <authorList>
            <person name="Goeker M."/>
        </authorList>
    </citation>
    <scope>NUCLEOTIDE SEQUENCE [LARGE SCALE GENOMIC DNA]</scope>
    <source>
        <strain evidence="9 10">DSM 21352</strain>
    </source>
</reference>
<protein>
    <submittedName>
        <fullName evidence="9">Feruloyl esterase</fullName>
    </submittedName>
</protein>
<dbReference type="PANTHER" id="PTHR33938">
    <property type="entry name" value="FERULOYL ESTERASE B-RELATED"/>
    <property type="match status" value="1"/>
</dbReference>
<dbReference type="GO" id="GO:0046872">
    <property type="term" value="F:metal ion binding"/>
    <property type="evidence" value="ECO:0007669"/>
    <property type="project" value="UniProtKB-KW"/>
</dbReference>
<name>A0A370FAP3_9BURK</name>
<dbReference type="InterPro" id="IPR029058">
    <property type="entry name" value="AB_hydrolase_fold"/>
</dbReference>
<dbReference type="STRING" id="433924.NS331_21670"/>
<feature type="chain" id="PRO_5016686579" evidence="8">
    <location>
        <begin position="26"/>
        <end position="531"/>
    </location>
</feature>
<keyword evidence="2" id="KW-0719">Serine esterase</keyword>
<evidence type="ECO:0000256" key="3">
    <source>
        <dbReference type="ARBA" id="ARBA00022723"/>
    </source>
</evidence>
<dbReference type="Pfam" id="PF07519">
    <property type="entry name" value="Tannase"/>
    <property type="match status" value="1"/>
</dbReference>